<organism evidence="5 6">
    <name type="scientific">Methanothermococcus okinawensis (strain DSM 14208 / JCM 11175 / IH1)</name>
    <dbReference type="NCBI Taxonomy" id="647113"/>
    <lineage>
        <taxon>Archaea</taxon>
        <taxon>Methanobacteriati</taxon>
        <taxon>Methanobacteriota</taxon>
        <taxon>Methanomada group</taxon>
        <taxon>Methanococci</taxon>
        <taxon>Methanococcales</taxon>
        <taxon>Methanococcaceae</taxon>
        <taxon>Methanothermococcus</taxon>
    </lineage>
</organism>
<dbReference type="AlphaFoldDB" id="F8AMH0"/>
<protein>
    <recommendedName>
        <fullName evidence="4">Small ribosomal subunit protein eS6</fullName>
    </recommendedName>
</protein>
<evidence type="ECO:0000313" key="6">
    <source>
        <dbReference type="Proteomes" id="UP000009296"/>
    </source>
</evidence>
<proteinExistence type="inferred from homology"/>
<evidence type="ECO:0000256" key="1">
    <source>
        <dbReference type="ARBA" id="ARBA00009312"/>
    </source>
</evidence>
<dbReference type="GeneID" id="10772128"/>
<dbReference type="eggNOG" id="arCOG01946">
    <property type="taxonomic scope" value="Archaea"/>
</dbReference>
<evidence type="ECO:0000313" key="5">
    <source>
        <dbReference type="EMBL" id="AEH06010.1"/>
    </source>
</evidence>
<keyword evidence="6" id="KW-1185">Reference proteome</keyword>
<sequence length="123" mass="13494">MAKFKVVVSDKDGKSYQLEVETTALIGKRIGDEINGSTIGLDGYKLKITGGSDKCGFPMRHDIHGSMKMRVLLSKKPGYKPTDKGIRRRKSIRGNTISSDIVQVNTKVVESGEKPISELIGQE</sequence>
<keyword evidence="3 4" id="KW-0687">Ribonucleoprotein</keyword>
<evidence type="ECO:0000256" key="4">
    <source>
        <dbReference type="HAMAP-Rule" id="MF_00512"/>
    </source>
</evidence>
<dbReference type="Proteomes" id="UP000009296">
    <property type="component" value="Chromosome"/>
</dbReference>
<dbReference type="GO" id="GO:0003735">
    <property type="term" value="F:structural constituent of ribosome"/>
    <property type="evidence" value="ECO:0007669"/>
    <property type="project" value="InterPro"/>
</dbReference>
<accession>F8AMH0</accession>
<dbReference type="GO" id="GO:0006412">
    <property type="term" value="P:translation"/>
    <property type="evidence" value="ECO:0007669"/>
    <property type="project" value="UniProtKB-UniRule"/>
</dbReference>
<dbReference type="GO" id="GO:1990904">
    <property type="term" value="C:ribonucleoprotein complex"/>
    <property type="evidence" value="ECO:0007669"/>
    <property type="project" value="UniProtKB-KW"/>
</dbReference>
<dbReference type="HAMAP" id="MF_00512">
    <property type="entry name" value="Ribosomal_eS6"/>
    <property type="match status" value="1"/>
</dbReference>
<dbReference type="Pfam" id="PF01092">
    <property type="entry name" value="Ribosomal_S6e"/>
    <property type="match status" value="1"/>
</dbReference>
<evidence type="ECO:0000256" key="3">
    <source>
        <dbReference type="ARBA" id="ARBA00023274"/>
    </source>
</evidence>
<dbReference type="KEGG" id="mok:Metok_0012"/>
<dbReference type="EMBL" id="CP002792">
    <property type="protein sequence ID" value="AEH06010.1"/>
    <property type="molecule type" value="Genomic_DNA"/>
</dbReference>
<name>F8AMH0_METOI</name>
<dbReference type="GO" id="GO:0005840">
    <property type="term" value="C:ribosome"/>
    <property type="evidence" value="ECO:0007669"/>
    <property type="project" value="UniProtKB-KW"/>
</dbReference>
<dbReference type="InterPro" id="IPR020924">
    <property type="entry name" value="Ribosomal_eS6_arc"/>
</dbReference>
<gene>
    <name evidence="4" type="primary">rps6e</name>
    <name evidence="5" type="ordered locus">Metok_0012</name>
</gene>
<dbReference type="HOGENOM" id="CLU_109671_1_1_2"/>
<reference evidence="5" key="1">
    <citation type="submission" date="2011-05" db="EMBL/GenBank/DDBJ databases">
        <title>Complete sequence of chromosome of Methanothermococcus okinawensis IH1.</title>
        <authorList>
            <consortium name="US DOE Joint Genome Institute"/>
            <person name="Lucas S."/>
            <person name="Han J."/>
            <person name="Lapidus A."/>
            <person name="Cheng J.-F."/>
            <person name="Goodwin L."/>
            <person name="Pitluck S."/>
            <person name="Peters L."/>
            <person name="Mikhailova N."/>
            <person name="Held B."/>
            <person name="Han C."/>
            <person name="Tapia R."/>
            <person name="Land M."/>
            <person name="Hauser L."/>
            <person name="Kyrpides N."/>
            <person name="Ivanova N."/>
            <person name="Pagani I."/>
            <person name="Sieprawska-Lupa M."/>
            <person name="Takai K."/>
            <person name="Miyazaki J."/>
            <person name="Whitman W."/>
            <person name="Woyke T."/>
        </authorList>
    </citation>
    <scope>NUCLEOTIDE SEQUENCE</scope>
    <source>
        <strain evidence="5">IH1</strain>
    </source>
</reference>
<dbReference type="InterPro" id="IPR018282">
    <property type="entry name" value="Ribosomal_eS6_CS"/>
</dbReference>
<dbReference type="RefSeq" id="WP_013866196.1">
    <property type="nucleotide sequence ID" value="NC_015636.1"/>
</dbReference>
<dbReference type="STRING" id="647113.Metok_0012"/>
<dbReference type="OrthoDB" id="7793at2157"/>
<dbReference type="PROSITE" id="PS00578">
    <property type="entry name" value="RIBOSOMAL_S6E"/>
    <property type="match status" value="1"/>
</dbReference>
<dbReference type="NCBIfam" id="NF003294">
    <property type="entry name" value="PRK04290.1-3"/>
    <property type="match status" value="1"/>
</dbReference>
<dbReference type="SMART" id="SM01405">
    <property type="entry name" value="Ribosomal_S6e"/>
    <property type="match status" value="1"/>
</dbReference>
<comment type="similarity">
    <text evidence="1 4">Belongs to the eukaryotic ribosomal protein eS6 family.</text>
</comment>
<dbReference type="InterPro" id="IPR001377">
    <property type="entry name" value="Ribosomal_eS6"/>
</dbReference>
<evidence type="ECO:0000256" key="2">
    <source>
        <dbReference type="ARBA" id="ARBA00022980"/>
    </source>
</evidence>
<keyword evidence="2 4" id="KW-0689">Ribosomal protein</keyword>
<dbReference type="PANTHER" id="PTHR11502">
    <property type="entry name" value="40S RIBOSOMAL PROTEIN S6"/>
    <property type="match status" value="1"/>
</dbReference>